<dbReference type="Proteomes" id="UP001054837">
    <property type="component" value="Unassembled WGS sequence"/>
</dbReference>
<keyword evidence="2" id="KW-1185">Reference proteome</keyword>
<evidence type="ECO:0000313" key="2">
    <source>
        <dbReference type="Proteomes" id="UP001054837"/>
    </source>
</evidence>
<name>A0AAV4U5T7_9ARAC</name>
<protein>
    <submittedName>
        <fullName evidence="1">Uncharacterized protein</fullName>
    </submittedName>
</protein>
<comment type="caution">
    <text evidence="1">The sequence shown here is derived from an EMBL/GenBank/DDBJ whole genome shotgun (WGS) entry which is preliminary data.</text>
</comment>
<proteinExistence type="predicted"/>
<dbReference type="AlphaFoldDB" id="A0AAV4U5T7"/>
<evidence type="ECO:0000313" key="1">
    <source>
        <dbReference type="EMBL" id="GIY53117.1"/>
    </source>
</evidence>
<organism evidence="1 2">
    <name type="scientific">Caerostris darwini</name>
    <dbReference type="NCBI Taxonomy" id="1538125"/>
    <lineage>
        <taxon>Eukaryota</taxon>
        <taxon>Metazoa</taxon>
        <taxon>Ecdysozoa</taxon>
        <taxon>Arthropoda</taxon>
        <taxon>Chelicerata</taxon>
        <taxon>Arachnida</taxon>
        <taxon>Araneae</taxon>
        <taxon>Araneomorphae</taxon>
        <taxon>Entelegynae</taxon>
        <taxon>Araneoidea</taxon>
        <taxon>Araneidae</taxon>
        <taxon>Caerostris</taxon>
    </lineage>
</organism>
<gene>
    <name evidence="1" type="ORF">CDAR_50821</name>
</gene>
<dbReference type="EMBL" id="BPLQ01010742">
    <property type="protein sequence ID" value="GIY53117.1"/>
    <property type="molecule type" value="Genomic_DNA"/>
</dbReference>
<sequence>MLHIRSKSFDKENKNVFHLPRFDLPVEHPICSWTPAIPYLPTTTAGQRAAFVYPFTLQLPPPESQKGCSFLLTTRIVPSSPNPTFSPPQ</sequence>
<accession>A0AAV4U5T7</accession>
<reference evidence="1 2" key="1">
    <citation type="submission" date="2021-06" db="EMBL/GenBank/DDBJ databases">
        <title>Caerostris darwini draft genome.</title>
        <authorList>
            <person name="Kono N."/>
            <person name="Arakawa K."/>
        </authorList>
    </citation>
    <scope>NUCLEOTIDE SEQUENCE [LARGE SCALE GENOMIC DNA]</scope>
</reference>